<dbReference type="GO" id="GO:0006935">
    <property type="term" value="P:chemotaxis"/>
    <property type="evidence" value="ECO:0007669"/>
    <property type="project" value="InterPro"/>
</dbReference>
<gene>
    <name evidence="4" type="ORF">Sps_03807</name>
</gene>
<feature type="domain" description="CheW-like" evidence="3">
    <location>
        <begin position="19"/>
        <end position="158"/>
    </location>
</feature>
<dbReference type="FunFam" id="2.40.50.180:FF:000003">
    <property type="entry name" value="Chemotaxis protein CheV"/>
    <property type="match status" value="1"/>
</dbReference>
<name>A0A1S6HTV9_9GAMM</name>
<dbReference type="OrthoDB" id="9806105at2"/>
<accession>A0A1S6HTV9</accession>
<dbReference type="InterPro" id="IPR024181">
    <property type="entry name" value="Chemotax_regulator_CheV"/>
</dbReference>
<dbReference type="SUPFAM" id="SSF52172">
    <property type="entry name" value="CheY-like"/>
    <property type="match status" value="1"/>
</dbReference>
<sequence length="306" mass="33832">MSSILESVNKRTQLVGQNRLELLLFKLNGRQRYGINVFKVKEVLQCPPLTSLPKLNSFVKGVAHIRGQTISVIDLSAATGGRPVESIDGCFIIISEYNRSVQGFLVCSVERIINMNWEAILPPPKGAGKFSYLTAVTEIEGELVEILDVEKILDEISPVKTEISQEVDELLTIDREKHFHIMVIDDSAVARKQIIRALVSLGLQIDTAKDGREALEKLKAIGAEMDDVSTEIPLIISDIEMPEMDGYTLTAEIRDNPKLKNIKVVLHTSLSGVFNQAMVEKVGANDFIAKFNPDELAAAVNKHLSL</sequence>
<evidence type="ECO:0000259" key="2">
    <source>
        <dbReference type="PROSITE" id="PS50110"/>
    </source>
</evidence>
<dbReference type="Gene3D" id="2.30.30.40">
    <property type="entry name" value="SH3 Domains"/>
    <property type="match status" value="1"/>
</dbReference>
<feature type="domain" description="Response regulatory" evidence="2">
    <location>
        <begin position="180"/>
        <end position="305"/>
    </location>
</feature>
<dbReference type="InterPro" id="IPR001789">
    <property type="entry name" value="Sig_transdc_resp-reg_receiver"/>
</dbReference>
<evidence type="ECO:0000313" key="5">
    <source>
        <dbReference type="Proteomes" id="UP000189545"/>
    </source>
</evidence>
<dbReference type="PIRSF" id="PIRSF002867">
    <property type="entry name" value="CheV"/>
    <property type="match status" value="1"/>
</dbReference>
<dbReference type="Proteomes" id="UP000189545">
    <property type="component" value="Chromosome"/>
</dbReference>
<dbReference type="FunFam" id="3.40.50.2300:FF:000222">
    <property type="entry name" value="Chemotaxis protein CheV"/>
    <property type="match status" value="1"/>
</dbReference>
<dbReference type="EMBL" id="CP014782">
    <property type="protein sequence ID" value="AQS38924.1"/>
    <property type="molecule type" value="Genomic_DNA"/>
</dbReference>
<dbReference type="SMART" id="SM00448">
    <property type="entry name" value="REC"/>
    <property type="match status" value="1"/>
</dbReference>
<dbReference type="PROSITE" id="PS50110">
    <property type="entry name" value="RESPONSE_REGULATORY"/>
    <property type="match status" value="1"/>
</dbReference>
<dbReference type="Gene3D" id="2.40.50.180">
    <property type="entry name" value="CheA-289, Domain 4"/>
    <property type="match status" value="1"/>
</dbReference>
<dbReference type="InterPro" id="IPR002545">
    <property type="entry name" value="CheW-lke_dom"/>
</dbReference>
<dbReference type="PANTHER" id="PTHR47233:SF3">
    <property type="entry name" value="CHEMOTAXIS PROTEIN CHEV"/>
    <property type="match status" value="1"/>
</dbReference>
<keyword evidence="1" id="KW-0597">Phosphoprotein</keyword>
<dbReference type="Pfam" id="PF01584">
    <property type="entry name" value="CheW"/>
    <property type="match status" value="1"/>
</dbReference>
<protein>
    <submittedName>
        <fullName evidence="4">Response regulator receiver modulated CheW protein</fullName>
    </submittedName>
</protein>
<evidence type="ECO:0000256" key="1">
    <source>
        <dbReference type="PROSITE-ProRule" id="PRU00169"/>
    </source>
</evidence>
<dbReference type="Pfam" id="PF00072">
    <property type="entry name" value="Response_reg"/>
    <property type="match status" value="1"/>
</dbReference>
<dbReference type="PROSITE" id="PS50851">
    <property type="entry name" value="CHEW"/>
    <property type="match status" value="1"/>
</dbReference>
<dbReference type="Gene3D" id="3.40.50.2300">
    <property type="match status" value="1"/>
</dbReference>
<dbReference type="InterPro" id="IPR036061">
    <property type="entry name" value="CheW-like_dom_sf"/>
</dbReference>
<dbReference type="SUPFAM" id="SSF50341">
    <property type="entry name" value="CheW-like"/>
    <property type="match status" value="1"/>
</dbReference>
<dbReference type="KEGG" id="spsw:Sps_03807"/>
<dbReference type="RefSeq" id="WP_077753897.1">
    <property type="nucleotide sequence ID" value="NZ_CP014782.1"/>
</dbReference>
<dbReference type="InterPro" id="IPR011006">
    <property type="entry name" value="CheY-like_superfamily"/>
</dbReference>
<reference evidence="4 5" key="1">
    <citation type="submission" date="2016-03" db="EMBL/GenBank/DDBJ databases">
        <title>Complete genome sequence of Shewanella psychrophila WP2, a deep sea bacterium isolated from west Pacific sediment.</title>
        <authorList>
            <person name="Xu G."/>
            <person name="Jian H."/>
        </authorList>
    </citation>
    <scope>NUCLEOTIDE SEQUENCE [LARGE SCALE GENOMIC DNA]</scope>
    <source>
        <strain evidence="4 5">WP2</strain>
    </source>
</reference>
<evidence type="ECO:0000313" key="4">
    <source>
        <dbReference type="EMBL" id="AQS38924.1"/>
    </source>
</evidence>
<dbReference type="CDD" id="cd19924">
    <property type="entry name" value="REC_CheV-like"/>
    <property type="match status" value="1"/>
</dbReference>
<proteinExistence type="predicted"/>
<evidence type="ECO:0000259" key="3">
    <source>
        <dbReference type="PROSITE" id="PS50851"/>
    </source>
</evidence>
<dbReference type="GO" id="GO:0000160">
    <property type="term" value="P:phosphorelay signal transduction system"/>
    <property type="evidence" value="ECO:0007669"/>
    <property type="project" value="InterPro"/>
</dbReference>
<dbReference type="STRING" id="225848.Sps_03807"/>
<keyword evidence="5" id="KW-1185">Reference proteome</keyword>
<dbReference type="AlphaFoldDB" id="A0A1S6HTV9"/>
<dbReference type="PANTHER" id="PTHR47233">
    <property type="entry name" value="CHEMOTAXIS PROTEIN CHEV"/>
    <property type="match status" value="1"/>
</dbReference>
<dbReference type="SMART" id="SM00260">
    <property type="entry name" value="CheW"/>
    <property type="match status" value="1"/>
</dbReference>
<organism evidence="4 5">
    <name type="scientific">Shewanella psychrophila</name>
    <dbReference type="NCBI Taxonomy" id="225848"/>
    <lineage>
        <taxon>Bacteria</taxon>
        <taxon>Pseudomonadati</taxon>
        <taxon>Pseudomonadota</taxon>
        <taxon>Gammaproteobacteria</taxon>
        <taxon>Alteromonadales</taxon>
        <taxon>Shewanellaceae</taxon>
        <taxon>Shewanella</taxon>
    </lineage>
</organism>
<feature type="modified residue" description="4-aspartylphosphate" evidence="1">
    <location>
        <position position="238"/>
    </location>
</feature>